<name>A0AAF0E2H3_9BASI</name>
<feature type="compositionally biased region" description="Pro residues" evidence="1">
    <location>
        <begin position="1025"/>
        <end position="1034"/>
    </location>
</feature>
<sequence>MANHEITDLELQREVEALRTRRRQSVNRVVLDPDLPDLQGSGLYLGSRPSIDSQASASSVASTSYASPRTPPDVDLGAFSFDENQINANPPLFGSSQRARHLARRQARAAQPGDAHEKGPLPQPPTAQDPPTSPSELLWVPAGAHPEISPADFRKFMKEQAERNVNHSETETSLSKRGSLSPPLDGQGGEHGEATVAANQLMRRNSSVARRSSSLRQQIRPEDREALGGDLPARPASGYRRSSLLAPHSDVSAPPERPPRREVPHAAAPSQLQTSDLDDDRSSSGTHATYSTESEHDQRPLPSPGASQLQRKSRNMKLVRPQGPAGPSRSARRAPRLPAPSPERTASTLEALSLDASSAPTPQPVLYDEPESLPAVAMQNARTMPHRSSSARMHGELPRRGNTLPPRLDESREAGAQPAPAPAPTTDLRAKAMAKGILPELPADSAPAAQPWRTLERVPVPSAPTPGAPAPSAPTPVAPAPAAAVPSAAVPSAPAPARRSEEEARVRPGPRPLPDPTRSRPEGRPLPEPKMPAFGALEPVVSPRVMERTEPRSVPPRPAAARPLSDPPRPVPEATRSSLEAARPVSESAPRPMPEPPRPVPEPPRPAPEPVRQAPEPPPRRSTDSLRAEPRAADAPKVDSPRSSRDKRGFGLSWFGLSKEDEDEDGSSKRRDKEERRKAKEAKEDVPPPPPLLPASASAPPPKRKDKDTFLANLFGKRKHHDQDTLRNRARTLFTGAGSAPPPAVVDDFPYARFPLHIERALYRLSHIKLANPRRALQEQVVISNLMFWYLGVINSAQSRPADIGNHHPRESGHSEYDEAERRKSRGTPPLAAHTGVLMRVMPPMMPQPYLPYNMGLVQPWAFPPGYPPGMYMDPQTQLWVPLPVHSEPATPAADYDVSDYVLDGYYTPTSPVSQDEFPREPPSAPMPSAPSWSDTTHTPTLPMHSPAEVSNNPPPLPEKSARDMRVPHMPMHVPGPGVHEAPGAMEKPRSRPASPGHSGKMRSLRLVRSTPALGPRKEARAVLPVPPVPPVPPVHVGRASPQHRS</sequence>
<gene>
    <name evidence="3" type="ORF">MOBT1_000661</name>
</gene>
<dbReference type="InterPro" id="IPR040206">
    <property type="entry name" value="Zds1/2"/>
</dbReference>
<feature type="compositionally biased region" description="Pro residues" evidence="1">
    <location>
        <begin position="121"/>
        <end position="133"/>
    </location>
</feature>
<dbReference type="GO" id="GO:0030010">
    <property type="term" value="P:establishment of cell polarity"/>
    <property type="evidence" value="ECO:0007669"/>
    <property type="project" value="TreeGrafter"/>
</dbReference>
<accession>A0AAF0E2H3</accession>
<evidence type="ECO:0000313" key="3">
    <source>
        <dbReference type="EMBL" id="WFD01978.1"/>
    </source>
</evidence>
<keyword evidence="4" id="KW-1185">Reference proteome</keyword>
<feature type="compositionally biased region" description="Low complexity" evidence="1">
    <location>
        <begin position="203"/>
        <end position="216"/>
    </location>
</feature>
<feature type="compositionally biased region" description="Basic and acidic residues" evidence="1">
    <location>
        <begin position="618"/>
        <end position="649"/>
    </location>
</feature>
<dbReference type="PANTHER" id="PTHR28089:SF1">
    <property type="entry name" value="PROTEIN ZDS1-RELATED"/>
    <property type="match status" value="1"/>
</dbReference>
<feature type="compositionally biased region" description="Basic and acidic residues" evidence="1">
    <location>
        <begin position="805"/>
        <end position="822"/>
    </location>
</feature>
<dbReference type="Pfam" id="PF08632">
    <property type="entry name" value="Zds_C"/>
    <property type="match status" value="1"/>
</dbReference>
<feature type="compositionally biased region" description="Basic and acidic residues" evidence="1">
    <location>
        <begin position="666"/>
        <end position="686"/>
    </location>
</feature>
<feature type="compositionally biased region" description="Low complexity" evidence="1">
    <location>
        <begin position="480"/>
        <end position="497"/>
    </location>
</feature>
<feature type="region of interest" description="Disordered" evidence="1">
    <location>
        <begin position="907"/>
        <end position="1046"/>
    </location>
</feature>
<dbReference type="SMART" id="SM01327">
    <property type="entry name" value="Zds_C"/>
    <property type="match status" value="1"/>
</dbReference>
<feature type="compositionally biased region" description="Polar residues" evidence="1">
    <location>
        <begin position="283"/>
        <end position="292"/>
    </location>
</feature>
<feature type="domain" description="Protein Zds1 C-terminal" evidence="2">
    <location>
        <begin position="743"/>
        <end position="795"/>
    </location>
</feature>
<feature type="compositionally biased region" description="Basic residues" evidence="1">
    <location>
        <begin position="98"/>
        <end position="107"/>
    </location>
</feature>
<dbReference type="EMBL" id="CP119934">
    <property type="protein sequence ID" value="WFD01978.1"/>
    <property type="molecule type" value="Genomic_DNA"/>
</dbReference>
<evidence type="ECO:0000259" key="2">
    <source>
        <dbReference type="SMART" id="SM01327"/>
    </source>
</evidence>
<proteinExistence type="predicted"/>
<feature type="region of interest" description="Disordered" evidence="1">
    <location>
        <begin position="801"/>
        <end position="831"/>
    </location>
</feature>
<organism evidence="3 4">
    <name type="scientific">Malassezia obtusa</name>
    <dbReference type="NCBI Taxonomy" id="76774"/>
    <lineage>
        <taxon>Eukaryota</taxon>
        <taxon>Fungi</taxon>
        <taxon>Dikarya</taxon>
        <taxon>Basidiomycota</taxon>
        <taxon>Ustilaginomycotina</taxon>
        <taxon>Malasseziomycetes</taxon>
        <taxon>Malasseziales</taxon>
        <taxon>Malasseziaceae</taxon>
        <taxon>Malassezia</taxon>
    </lineage>
</organism>
<evidence type="ECO:0000256" key="1">
    <source>
        <dbReference type="SAM" id="MobiDB-lite"/>
    </source>
</evidence>
<feature type="compositionally biased region" description="Low complexity" evidence="1">
    <location>
        <begin position="49"/>
        <end position="67"/>
    </location>
</feature>
<dbReference type="PANTHER" id="PTHR28089">
    <property type="entry name" value="PROTEIN ZDS1-RELATED"/>
    <property type="match status" value="1"/>
</dbReference>
<dbReference type="InterPro" id="IPR013941">
    <property type="entry name" value="ZDS1_C"/>
</dbReference>
<dbReference type="AlphaFoldDB" id="A0AAF0E2H3"/>
<protein>
    <recommendedName>
        <fullName evidence="2">Protein Zds1 C-terminal domain-containing protein</fullName>
    </recommendedName>
</protein>
<feature type="compositionally biased region" description="Polar residues" evidence="1">
    <location>
        <begin position="344"/>
        <end position="360"/>
    </location>
</feature>
<feature type="region of interest" description="Disordered" evidence="1">
    <location>
        <begin position="49"/>
        <end position="368"/>
    </location>
</feature>
<feature type="compositionally biased region" description="Pro residues" evidence="1">
    <location>
        <begin position="461"/>
        <end position="479"/>
    </location>
</feature>
<feature type="region of interest" description="Disordered" evidence="1">
    <location>
        <begin position="380"/>
        <end position="707"/>
    </location>
</feature>
<feature type="compositionally biased region" description="Basic and acidic residues" evidence="1">
    <location>
        <begin position="152"/>
        <end position="170"/>
    </location>
</feature>
<feature type="compositionally biased region" description="Pro residues" evidence="1">
    <location>
        <begin position="591"/>
        <end position="609"/>
    </location>
</feature>
<dbReference type="Proteomes" id="UP001214603">
    <property type="component" value="Chromosome 1"/>
</dbReference>
<feature type="compositionally biased region" description="Basic and acidic residues" evidence="1">
    <location>
        <begin position="517"/>
        <end position="527"/>
    </location>
</feature>
<evidence type="ECO:0000313" key="4">
    <source>
        <dbReference type="Proteomes" id="UP001214603"/>
    </source>
</evidence>
<feature type="compositionally biased region" description="Polar residues" evidence="1">
    <location>
        <begin position="380"/>
        <end position="391"/>
    </location>
</feature>
<reference evidence="3" key="1">
    <citation type="submission" date="2023-03" db="EMBL/GenBank/DDBJ databases">
        <title>Mating type loci evolution in Malassezia.</title>
        <authorList>
            <person name="Coelho M.A."/>
        </authorList>
    </citation>
    <scope>NUCLEOTIDE SEQUENCE</scope>
    <source>
        <strain evidence="3">CBS 7876</strain>
    </source>
</reference>
<dbReference type="GO" id="GO:0005737">
    <property type="term" value="C:cytoplasm"/>
    <property type="evidence" value="ECO:0007669"/>
    <property type="project" value="TreeGrafter"/>
</dbReference>
<dbReference type="GO" id="GO:0010971">
    <property type="term" value="P:positive regulation of G2/M transition of mitotic cell cycle"/>
    <property type="evidence" value="ECO:0007669"/>
    <property type="project" value="TreeGrafter"/>
</dbReference>